<dbReference type="Proteomes" id="UP001642360">
    <property type="component" value="Unassembled WGS sequence"/>
</dbReference>
<accession>A0ABC8SRY6</accession>
<gene>
    <name evidence="1" type="ORF">ILEXP_LOCUS28705</name>
</gene>
<sequence length="169" mass="19536">VWVAGKLDIHNQWIGICLPFSMDRLNQLPQLYGHHNEFQHEYRSWDRATAEKLDLGVYDDVHCDVQVMDTTWAACNCQGCCKPCQITMYNNKKLDDLFALEEEEEEEHSGPSDHFHMQVSAYLAPCQHFNHEPAQLSNPNVCERERPPRNVPEGERVLEKLSAVCLILD</sequence>
<comment type="caution">
    <text evidence="1">The sequence shown here is derived from an EMBL/GenBank/DDBJ whole genome shotgun (WGS) entry which is preliminary data.</text>
</comment>
<evidence type="ECO:0000313" key="2">
    <source>
        <dbReference type="Proteomes" id="UP001642360"/>
    </source>
</evidence>
<organism evidence="1 2">
    <name type="scientific">Ilex paraguariensis</name>
    <name type="common">yerba mate</name>
    <dbReference type="NCBI Taxonomy" id="185542"/>
    <lineage>
        <taxon>Eukaryota</taxon>
        <taxon>Viridiplantae</taxon>
        <taxon>Streptophyta</taxon>
        <taxon>Embryophyta</taxon>
        <taxon>Tracheophyta</taxon>
        <taxon>Spermatophyta</taxon>
        <taxon>Magnoliopsida</taxon>
        <taxon>eudicotyledons</taxon>
        <taxon>Gunneridae</taxon>
        <taxon>Pentapetalae</taxon>
        <taxon>asterids</taxon>
        <taxon>campanulids</taxon>
        <taxon>Aquifoliales</taxon>
        <taxon>Aquifoliaceae</taxon>
        <taxon>Ilex</taxon>
    </lineage>
</organism>
<name>A0ABC8SRY6_9AQUA</name>
<dbReference type="AlphaFoldDB" id="A0ABC8SRY6"/>
<keyword evidence="2" id="KW-1185">Reference proteome</keyword>
<dbReference type="EMBL" id="CAUOFW020003438">
    <property type="protein sequence ID" value="CAK9159982.1"/>
    <property type="molecule type" value="Genomic_DNA"/>
</dbReference>
<reference evidence="1 2" key="1">
    <citation type="submission" date="2024-02" db="EMBL/GenBank/DDBJ databases">
        <authorList>
            <person name="Vignale AGUSTIN F."/>
            <person name="Sosa J E."/>
            <person name="Modenutti C."/>
        </authorList>
    </citation>
    <scope>NUCLEOTIDE SEQUENCE [LARGE SCALE GENOMIC DNA]</scope>
</reference>
<feature type="non-terminal residue" evidence="1">
    <location>
        <position position="1"/>
    </location>
</feature>
<evidence type="ECO:0000313" key="1">
    <source>
        <dbReference type="EMBL" id="CAK9159982.1"/>
    </source>
</evidence>
<proteinExistence type="predicted"/>
<protein>
    <submittedName>
        <fullName evidence="1">Uncharacterized protein</fullName>
    </submittedName>
</protein>